<dbReference type="Gene3D" id="2.30.30.190">
    <property type="entry name" value="CAP Gly-rich-like domain"/>
    <property type="match status" value="1"/>
</dbReference>
<evidence type="ECO:0000256" key="2">
    <source>
        <dbReference type="ARBA" id="ARBA00022737"/>
    </source>
</evidence>
<gene>
    <name evidence="4" type="ORF">FOB60_004616</name>
</gene>
<dbReference type="OrthoDB" id="5273213at2759"/>
<comment type="caution">
    <text evidence="4">The sequence shown here is derived from an EMBL/GenBank/DDBJ whole genome shotgun (WGS) entry which is preliminary data.</text>
</comment>
<dbReference type="AlphaFoldDB" id="A0A8X7NKL2"/>
<dbReference type="Proteomes" id="UP000590412">
    <property type="component" value="Unassembled WGS sequence"/>
</dbReference>
<organism evidence="4 5">
    <name type="scientific">Candida parapsilosis</name>
    <name type="common">Yeast</name>
    <dbReference type="NCBI Taxonomy" id="5480"/>
    <lineage>
        <taxon>Eukaryota</taxon>
        <taxon>Fungi</taxon>
        <taxon>Dikarya</taxon>
        <taxon>Ascomycota</taxon>
        <taxon>Saccharomycotina</taxon>
        <taxon>Pichiomycetes</taxon>
        <taxon>Debaryomycetaceae</taxon>
        <taxon>Candida/Lodderomyces clade</taxon>
        <taxon>Candida</taxon>
    </lineage>
</organism>
<evidence type="ECO:0000313" key="5">
    <source>
        <dbReference type="Proteomes" id="UP000590412"/>
    </source>
</evidence>
<accession>A0A8X7NKL2</accession>
<name>A0A8X7NKL2_CANPA</name>
<dbReference type="PROSITE" id="PS00845">
    <property type="entry name" value="CAP_GLY_1"/>
    <property type="match status" value="1"/>
</dbReference>
<feature type="domain" description="CAP-Gly" evidence="3">
    <location>
        <begin position="37"/>
        <end position="70"/>
    </location>
</feature>
<keyword evidence="1" id="KW-0433">Leucine-rich repeat</keyword>
<dbReference type="PROSITE" id="PS51450">
    <property type="entry name" value="LRR"/>
    <property type="match status" value="1"/>
</dbReference>
<dbReference type="InterPro" id="IPR036859">
    <property type="entry name" value="CAP-Gly_dom_sf"/>
</dbReference>
<dbReference type="InterPro" id="IPR001611">
    <property type="entry name" value="Leu-rich_rpt"/>
</dbReference>
<reference evidence="4" key="1">
    <citation type="submission" date="2020-03" db="EMBL/GenBank/DDBJ databases">
        <title>FDA dAtabase for Regulatory Grade micrObial Sequences (FDA-ARGOS): Supporting development and validation of Infectious Disease Dx tests.</title>
        <authorList>
            <person name="Campos J."/>
            <person name="Goldberg B."/>
            <person name="Tallon L."/>
            <person name="Sadzewicz L."/>
            <person name="Vavikolanu K."/>
            <person name="Mehta A."/>
            <person name="Aluvathingal J."/>
            <person name="Nadendla S."/>
            <person name="Nandy P."/>
            <person name="Geyer C."/>
            <person name="Yan Y."/>
            <person name="Sichtig H."/>
        </authorList>
    </citation>
    <scope>NUCLEOTIDE SEQUENCE [LARGE SCALE GENOMIC DNA]</scope>
    <source>
        <strain evidence="4">FDAARGOS_652</strain>
    </source>
</reference>
<dbReference type="GO" id="GO:0005737">
    <property type="term" value="C:cytoplasm"/>
    <property type="evidence" value="ECO:0007669"/>
    <property type="project" value="TreeGrafter"/>
</dbReference>
<protein>
    <submittedName>
        <fullName evidence="4">CAP-Gly domain family protein</fullName>
    </submittedName>
</protein>
<dbReference type="SUPFAM" id="SSF74924">
    <property type="entry name" value="Cap-Gly domain"/>
    <property type="match status" value="1"/>
</dbReference>
<sequence length="553" mass="63771">MTQYQLYDRVSTIDNYVATIKYIGHLPQWGSQVVAFGLEWDDANRGKNNGVLDGVQYFTPIVENSVSFVKSTNKNINHDRKSFIRVIREQYLDAIGYEAKGIKFGGKVVEELGWQQLNEYQSQLRNLTSLSLDHCFIYCMARGTEVDDVENVFAGLANLTNLDLSCNLFNNMDDIWQIVARLPNLKVLNINGNRFPLDVDNHEQKDHFIHYNLQVLKMASTLIPISKINTIVSQFPNLLELIISGNQYTNNDVNCLDVGDYRLATLDLSYNNLQCVPIKLPLYITTLNLSHCRINSIEKRVATNDITSLDIRYNQLKTWLDIDNLSESFTQLTNLRINHNPILNDLSIDDMTCQLIGRFECNNSDVHGENNHPNKLAVLNGSKLTPSEIMNGELYFISKVQSGQYEMHNRTRWEDLLKKYGKSDKELQVSPSLSQPKRWINLQLMVRQVKKQHMGNSESKTTMDTATQSINTPTDYTSLSTHKFLKTTSILKFKGLISRLFLSNLSILDFQIYYYINQDTNFAIKYEFDNWSSCLNDFALDEYQYIYIDVHQQ</sequence>
<dbReference type="EMBL" id="JABWAB010000007">
    <property type="protein sequence ID" value="KAF6047080.1"/>
    <property type="molecule type" value="Genomic_DNA"/>
</dbReference>
<dbReference type="SUPFAM" id="SSF52058">
    <property type="entry name" value="L domain-like"/>
    <property type="match status" value="1"/>
</dbReference>
<evidence type="ECO:0000256" key="1">
    <source>
        <dbReference type="ARBA" id="ARBA00022614"/>
    </source>
</evidence>
<dbReference type="SMART" id="SM01052">
    <property type="entry name" value="CAP_GLY"/>
    <property type="match status" value="1"/>
</dbReference>
<dbReference type="PANTHER" id="PTHR15454">
    <property type="entry name" value="NISCHARIN RELATED"/>
    <property type="match status" value="1"/>
</dbReference>
<dbReference type="InterPro" id="IPR000938">
    <property type="entry name" value="CAP-Gly_domain"/>
</dbReference>
<keyword evidence="2" id="KW-0677">Repeat</keyword>
<dbReference type="Gene3D" id="3.80.10.10">
    <property type="entry name" value="Ribonuclease Inhibitor"/>
    <property type="match status" value="3"/>
</dbReference>
<evidence type="ECO:0000259" key="3">
    <source>
        <dbReference type="PROSITE" id="PS50245"/>
    </source>
</evidence>
<dbReference type="PROSITE" id="PS50245">
    <property type="entry name" value="CAP_GLY_2"/>
    <property type="match status" value="1"/>
</dbReference>
<proteinExistence type="predicted"/>
<dbReference type="Pfam" id="PF01302">
    <property type="entry name" value="CAP_GLY"/>
    <property type="match status" value="1"/>
</dbReference>
<evidence type="ECO:0000313" key="4">
    <source>
        <dbReference type="EMBL" id="KAF6047080.1"/>
    </source>
</evidence>
<dbReference type="InterPro" id="IPR032675">
    <property type="entry name" value="LRR_dom_sf"/>
</dbReference>